<proteinExistence type="predicted"/>
<dbReference type="Proteomes" id="UP000284407">
    <property type="component" value="Unassembled WGS sequence"/>
</dbReference>
<dbReference type="EMBL" id="RAQK01000003">
    <property type="protein sequence ID" value="RKE92085.1"/>
    <property type="molecule type" value="Genomic_DNA"/>
</dbReference>
<dbReference type="InterPro" id="IPR046981">
    <property type="entry name" value="G1P_cyt_trans"/>
</dbReference>
<dbReference type="GO" id="GO:0047343">
    <property type="term" value="F:glucose-1-phosphate cytidylyltransferase activity"/>
    <property type="evidence" value="ECO:0007669"/>
    <property type="project" value="UniProtKB-EC"/>
</dbReference>
<reference evidence="2" key="1">
    <citation type="journal article" date="2012" name="Environ. Microbiol.">
        <title>Think pink: photosynthesis, plasmids and the Roseobacter clade.</title>
        <authorList>
            <person name="Petersen J."/>
            <person name="Brinkmann H."/>
            <person name="Bunk B."/>
            <person name="Michael V."/>
            <person name="Pauker O."/>
            <person name="Pradella S."/>
        </authorList>
    </citation>
    <scope>NUCLEOTIDE SEQUENCE</scope>
    <source>
        <strain evidence="2">DSM 11458</strain>
        <plasmid evidence="2">pSD118</plasmid>
    </source>
</reference>
<evidence type="ECO:0000313" key="4">
    <source>
        <dbReference type="Proteomes" id="UP000284407"/>
    </source>
</evidence>
<accession>J7G2Q3</accession>
<evidence type="ECO:0000259" key="1">
    <source>
        <dbReference type="Pfam" id="PF00483"/>
    </source>
</evidence>
<dbReference type="EMBL" id="JN172927">
    <property type="protein sequence ID" value="AFP55464.1"/>
    <property type="molecule type" value="Genomic_DNA"/>
</dbReference>
<reference evidence="3 4" key="2">
    <citation type="submission" date="2018-09" db="EMBL/GenBank/DDBJ databases">
        <title>Genomic Encyclopedia of Archaeal and Bacterial Type Strains, Phase II (KMG-II): from individual species to whole genera.</title>
        <authorList>
            <person name="Goeker M."/>
        </authorList>
    </citation>
    <scope>NUCLEOTIDE SEQUENCE [LARGE SCALE GENOMIC DNA]</scope>
    <source>
        <strain evidence="3 4">DSM 11458</strain>
    </source>
</reference>
<name>J7G2Q3_9RHOB</name>
<keyword evidence="2" id="KW-0548">Nucleotidyltransferase</keyword>
<dbReference type="SUPFAM" id="SSF53448">
    <property type="entry name" value="Nucleotide-diphospho-sugar transferases"/>
    <property type="match status" value="1"/>
</dbReference>
<dbReference type="Pfam" id="PF00483">
    <property type="entry name" value="NTP_transferase"/>
    <property type="match status" value="1"/>
</dbReference>
<geneLocation type="plasmid" evidence="2">
    <name>pSD118</name>
</geneLocation>
<gene>
    <name evidence="2" type="primary">rfbF</name>
    <name evidence="3" type="ORF">C8N30_3842</name>
    <name evidence="2" type="ORF">pSD118_062</name>
</gene>
<dbReference type="PANTHER" id="PTHR47183">
    <property type="entry name" value="GLUCOSE-1-PHOSPHATE CYTIDYLYLTRANSFERASE-RELATED"/>
    <property type="match status" value="1"/>
</dbReference>
<evidence type="ECO:0000313" key="2">
    <source>
        <dbReference type="EMBL" id="AFP55464.1"/>
    </source>
</evidence>
<dbReference type="InterPro" id="IPR005835">
    <property type="entry name" value="NTP_transferase_dom"/>
</dbReference>
<dbReference type="InterPro" id="IPR029044">
    <property type="entry name" value="Nucleotide-diphossugar_trans"/>
</dbReference>
<evidence type="ECO:0000313" key="3">
    <source>
        <dbReference type="EMBL" id="RKE92085.1"/>
    </source>
</evidence>
<dbReference type="RefSeq" id="WP_015063258.1">
    <property type="nucleotide sequence ID" value="NC_019364.1"/>
</dbReference>
<sequence>MKAVILAGGFGTRLSEETTVKPKPLVEIGGFPILWHIMKTYSEHGVRDFVICAGYKGSMIKDYFYNYSTRMSDMTVSTATGECTFHKKPDEDWKVTIVDTGADAMTGGRLAAVADYLDDGEPFCMTYGDGVGNVDITASIAFHKAHGKKATVTAVTPPGRFGVLDIDGTHVKGFREKISSDQYRINAGYFVLEKSAISYVADALTSWEDAPLQQLAAEGELEAFEHLGFWQPMDTIRDRSQLEKLWAGGKAPWKIWE</sequence>
<dbReference type="AlphaFoldDB" id="J7G2Q3"/>
<dbReference type="STRING" id="1443111.Z949_37"/>
<protein>
    <submittedName>
        <fullName evidence="2">Glucose-1-phosphate cytidylyltransferase</fullName>
        <ecNumber evidence="2">2.7.7.33</ecNumber>
    </submittedName>
</protein>
<dbReference type="Gene3D" id="3.90.550.10">
    <property type="entry name" value="Spore Coat Polysaccharide Biosynthesis Protein SpsA, Chain A"/>
    <property type="match status" value="1"/>
</dbReference>
<dbReference type="NCBIfam" id="TIGR02623">
    <property type="entry name" value="G1P_cyt_trans"/>
    <property type="match status" value="1"/>
</dbReference>
<dbReference type="OrthoDB" id="9814110at2"/>
<feature type="domain" description="Nucleotidyl transferase" evidence="1">
    <location>
        <begin position="2"/>
        <end position="203"/>
    </location>
</feature>
<keyword evidence="2" id="KW-0614">Plasmid</keyword>
<keyword evidence="4" id="KW-1185">Reference proteome</keyword>
<dbReference type="EC" id="2.7.7.33" evidence="2"/>
<dbReference type="InterPro" id="IPR013446">
    <property type="entry name" value="G1P_cyt_trans-like"/>
</dbReference>
<keyword evidence="2" id="KW-0808">Transferase</keyword>
<organism evidence="2">
    <name type="scientific">Sulfitobacter guttiformis</name>
    <dbReference type="NCBI Taxonomy" id="74349"/>
    <lineage>
        <taxon>Bacteria</taxon>
        <taxon>Pseudomonadati</taxon>
        <taxon>Pseudomonadota</taxon>
        <taxon>Alphaproteobacteria</taxon>
        <taxon>Rhodobacterales</taxon>
        <taxon>Roseobacteraceae</taxon>
        <taxon>Sulfitobacter</taxon>
    </lineage>
</organism>
<dbReference type="PANTHER" id="PTHR47183:SF1">
    <property type="entry name" value="GLUCOSE-1-PHOSPHATE CYTIDYLYLTRANSFERASE"/>
    <property type="match status" value="1"/>
</dbReference>
<dbReference type="GO" id="GO:0009243">
    <property type="term" value="P:O antigen biosynthetic process"/>
    <property type="evidence" value="ECO:0007669"/>
    <property type="project" value="InterPro"/>
</dbReference>
<dbReference type="CDD" id="cd02524">
    <property type="entry name" value="G1P_cytidylyltransferase"/>
    <property type="match status" value="1"/>
</dbReference>